<protein>
    <submittedName>
        <fullName evidence="2">Uncharacterized protein</fullName>
    </submittedName>
</protein>
<keyword evidence="3" id="KW-1185">Reference proteome</keyword>
<dbReference type="AlphaFoldDB" id="A0AAN6NCX4"/>
<accession>A0AAN6NCX4</accession>
<comment type="caution">
    <text evidence="2">The sequence shown here is derived from an EMBL/GenBank/DDBJ whole genome shotgun (WGS) entry which is preliminary data.</text>
</comment>
<dbReference type="EMBL" id="MU853765">
    <property type="protein sequence ID" value="KAK3943465.1"/>
    <property type="molecule type" value="Genomic_DNA"/>
</dbReference>
<organism evidence="2 3">
    <name type="scientific">Diplogelasinospora grovesii</name>
    <dbReference type="NCBI Taxonomy" id="303347"/>
    <lineage>
        <taxon>Eukaryota</taxon>
        <taxon>Fungi</taxon>
        <taxon>Dikarya</taxon>
        <taxon>Ascomycota</taxon>
        <taxon>Pezizomycotina</taxon>
        <taxon>Sordariomycetes</taxon>
        <taxon>Sordariomycetidae</taxon>
        <taxon>Sordariales</taxon>
        <taxon>Diplogelasinosporaceae</taxon>
        <taxon>Diplogelasinospora</taxon>
    </lineage>
</organism>
<feature type="region of interest" description="Disordered" evidence="1">
    <location>
        <begin position="46"/>
        <end position="91"/>
    </location>
</feature>
<feature type="compositionally biased region" description="Low complexity" evidence="1">
    <location>
        <begin position="232"/>
        <end position="243"/>
    </location>
</feature>
<gene>
    <name evidence="2" type="ORF">QBC46DRAFT_377107</name>
</gene>
<dbReference type="Proteomes" id="UP001303473">
    <property type="component" value="Unassembled WGS sequence"/>
</dbReference>
<sequence>MASTSAVIPRFLLPQNGPMWQRQLLRGVGDASRAGSRRRVELRFASTTTPPPPKTTRFKTPVLEKPERFNPPSHGSKLPSKGSTLGRTYGGDLSASEVQAQKQRDYPGMMAPEGTWGHWIWNSRGIHLFITLGTLGGLAAWTFSVNFQRNSPFADMVPSLSDFMYHPINSTRALADVIRLDSAHNAAIVEEKRRRRVDDVAKRNEYRKAHGLDQEQGFMAWRAKTDAESLGPALPTTTPVPTADGGSEGDSNNTAVTAVGAAEGPRKKWLGIF</sequence>
<evidence type="ECO:0000256" key="1">
    <source>
        <dbReference type="SAM" id="MobiDB-lite"/>
    </source>
</evidence>
<evidence type="ECO:0000313" key="3">
    <source>
        <dbReference type="Proteomes" id="UP001303473"/>
    </source>
</evidence>
<feature type="region of interest" description="Disordered" evidence="1">
    <location>
        <begin position="229"/>
        <end position="254"/>
    </location>
</feature>
<evidence type="ECO:0000313" key="2">
    <source>
        <dbReference type="EMBL" id="KAK3943465.1"/>
    </source>
</evidence>
<reference evidence="3" key="1">
    <citation type="journal article" date="2023" name="Mol. Phylogenet. Evol.">
        <title>Genome-scale phylogeny and comparative genomics of the fungal order Sordariales.</title>
        <authorList>
            <person name="Hensen N."/>
            <person name="Bonometti L."/>
            <person name="Westerberg I."/>
            <person name="Brannstrom I.O."/>
            <person name="Guillou S."/>
            <person name="Cros-Aarteil S."/>
            <person name="Calhoun S."/>
            <person name="Haridas S."/>
            <person name="Kuo A."/>
            <person name="Mondo S."/>
            <person name="Pangilinan J."/>
            <person name="Riley R."/>
            <person name="LaButti K."/>
            <person name="Andreopoulos B."/>
            <person name="Lipzen A."/>
            <person name="Chen C."/>
            <person name="Yan M."/>
            <person name="Daum C."/>
            <person name="Ng V."/>
            <person name="Clum A."/>
            <person name="Steindorff A."/>
            <person name="Ohm R.A."/>
            <person name="Martin F."/>
            <person name="Silar P."/>
            <person name="Natvig D.O."/>
            <person name="Lalanne C."/>
            <person name="Gautier V."/>
            <person name="Ament-Velasquez S.L."/>
            <person name="Kruys A."/>
            <person name="Hutchinson M.I."/>
            <person name="Powell A.J."/>
            <person name="Barry K."/>
            <person name="Miller A.N."/>
            <person name="Grigoriev I.V."/>
            <person name="Debuchy R."/>
            <person name="Gladieux P."/>
            <person name="Hiltunen Thoren M."/>
            <person name="Johannesson H."/>
        </authorList>
    </citation>
    <scope>NUCLEOTIDE SEQUENCE [LARGE SCALE GENOMIC DNA]</scope>
    <source>
        <strain evidence="3">CBS 340.73</strain>
    </source>
</reference>
<name>A0AAN6NCX4_9PEZI</name>
<proteinExistence type="predicted"/>